<dbReference type="AlphaFoldDB" id="A0A1R4H2B7"/>
<dbReference type="Proteomes" id="UP000195667">
    <property type="component" value="Unassembled WGS sequence"/>
</dbReference>
<sequence>MSYDPYNPPLFEIKTGDVFGFLTAGEKVHVNPHSKGRRLYTCVCGTHKFYPDGYFNRAGGFRVKSCGCKKFTSLTQKVNATSQQKMKNKAGYEQEKTYIPLLGVRINLEAFGAGEMRRASD</sequence>
<proteinExistence type="predicted"/>
<keyword evidence="2" id="KW-1185">Reference proteome</keyword>
<protein>
    <submittedName>
        <fullName evidence="1">Uncharacterized protein</fullName>
    </submittedName>
</protein>
<name>A0A1R4H2B7_9GAMM</name>
<organism evidence="1 2">
    <name type="scientific">Crenothrix polyspora</name>
    <dbReference type="NCBI Taxonomy" id="360316"/>
    <lineage>
        <taxon>Bacteria</taxon>
        <taxon>Pseudomonadati</taxon>
        <taxon>Pseudomonadota</taxon>
        <taxon>Gammaproteobacteria</taxon>
        <taxon>Methylococcales</taxon>
        <taxon>Crenotrichaceae</taxon>
        <taxon>Crenothrix</taxon>
    </lineage>
</organism>
<evidence type="ECO:0000313" key="1">
    <source>
        <dbReference type="EMBL" id="SJM89989.1"/>
    </source>
</evidence>
<evidence type="ECO:0000313" key="2">
    <source>
        <dbReference type="Proteomes" id="UP000195667"/>
    </source>
</evidence>
<gene>
    <name evidence="1" type="ORF">CRENPOLYSF1_1290012</name>
</gene>
<accession>A0A1R4H2B7</accession>
<dbReference type="EMBL" id="FUKI01000034">
    <property type="protein sequence ID" value="SJM89989.1"/>
    <property type="molecule type" value="Genomic_DNA"/>
</dbReference>
<reference evidence="2" key="1">
    <citation type="submission" date="2017-02" db="EMBL/GenBank/DDBJ databases">
        <authorList>
            <person name="Daims H."/>
        </authorList>
    </citation>
    <scope>NUCLEOTIDE SEQUENCE [LARGE SCALE GENOMIC DNA]</scope>
</reference>
<dbReference type="RefSeq" id="WP_087142350.1">
    <property type="nucleotide sequence ID" value="NZ_FUKI01000034.1"/>
</dbReference>